<evidence type="ECO:0000256" key="2">
    <source>
        <dbReference type="ARBA" id="ARBA00004725"/>
    </source>
</evidence>
<dbReference type="PANTHER" id="PTHR48109">
    <property type="entry name" value="DIHYDROOROTATE DEHYDROGENASE (QUINONE), MITOCHONDRIAL-RELATED"/>
    <property type="match status" value="1"/>
</dbReference>
<dbReference type="UniPathway" id="UPA00070"/>
<dbReference type="RefSeq" id="WP_130411663.1">
    <property type="nucleotide sequence ID" value="NZ_SHKX01000011.1"/>
</dbReference>
<evidence type="ECO:0000256" key="1">
    <source>
        <dbReference type="ARBA" id="ARBA00001917"/>
    </source>
</evidence>
<keyword evidence="3" id="KW-0285">Flavoprotein</keyword>
<dbReference type="InterPro" id="IPR005720">
    <property type="entry name" value="Dihydroorotate_DH_cat"/>
</dbReference>
<evidence type="ECO:0000259" key="7">
    <source>
        <dbReference type="Pfam" id="PF01180"/>
    </source>
</evidence>
<dbReference type="InterPro" id="IPR050074">
    <property type="entry name" value="DHO_dehydrogenase"/>
</dbReference>
<keyword evidence="5" id="KW-0665">Pyrimidine biosynthesis</keyword>
<dbReference type="PANTHER" id="PTHR48109:SF3">
    <property type="entry name" value="SLL0744 PROTEIN"/>
    <property type="match status" value="1"/>
</dbReference>
<dbReference type="OrthoDB" id="9794954at2"/>
<dbReference type="PIRSF" id="PIRSF000164">
    <property type="entry name" value="DHO_oxidase"/>
    <property type="match status" value="1"/>
</dbReference>
<evidence type="ECO:0000313" key="8">
    <source>
        <dbReference type="EMBL" id="RZU46766.1"/>
    </source>
</evidence>
<dbReference type="Proteomes" id="UP000292423">
    <property type="component" value="Unassembled WGS sequence"/>
</dbReference>
<feature type="domain" description="Dihydroorotate dehydrogenase catalytic" evidence="7">
    <location>
        <begin position="86"/>
        <end position="288"/>
    </location>
</feature>
<keyword evidence="4" id="KW-0288">FMN</keyword>
<dbReference type="GO" id="GO:0004152">
    <property type="term" value="F:dihydroorotate dehydrogenase activity"/>
    <property type="evidence" value="ECO:0007669"/>
    <property type="project" value="InterPro"/>
</dbReference>
<evidence type="ECO:0000256" key="6">
    <source>
        <dbReference type="ARBA" id="ARBA00023002"/>
    </source>
</evidence>
<dbReference type="Pfam" id="PF01180">
    <property type="entry name" value="DHO_dh"/>
    <property type="match status" value="1"/>
</dbReference>
<dbReference type="SUPFAM" id="SSF51395">
    <property type="entry name" value="FMN-linked oxidoreductases"/>
    <property type="match status" value="1"/>
</dbReference>
<dbReference type="EMBL" id="SHKX01000011">
    <property type="protein sequence ID" value="RZU46766.1"/>
    <property type="molecule type" value="Genomic_DNA"/>
</dbReference>
<keyword evidence="9" id="KW-1185">Reference proteome</keyword>
<organism evidence="8 9">
    <name type="scientific">Fluviicoccus keumensis</name>
    <dbReference type="NCBI Taxonomy" id="1435465"/>
    <lineage>
        <taxon>Bacteria</taxon>
        <taxon>Pseudomonadati</taxon>
        <taxon>Pseudomonadota</taxon>
        <taxon>Gammaproteobacteria</taxon>
        <taxon>Moraxellales</taxon>
        <taxon>Moraxellaceae</taxon>
        <taxon>Fluviicoccus</taxon>
    </lineage>
</organism>
<dbReference type="Gene3D" id="3.20.20.70">
    <property type="entry name" value="Aldolase class I"/>
    <property type="match status" value="1"/>
</dbReference>
<protein>
    <submittedName>
        <fullName evidence="8">Dihydroorotate dehydrogenase (Fumarate)</fullName>
    </submittedName>
</protein>
<dbReference type="InterPro" id="IPR013785">
    <property type="entry name" value="Aldolase_TIM"/>
</dbReference>
<comment type="caution">
    <text evidence="8">The sequence shown here is derived from an EMBL/GenBank/DDBJ whole genome shotgun (WGS) entry which is preliminary data.</text>
</comment>
<dbReference type="GO" id="GO:0006207">
    <property type="term" value="P:'de novo' pyrimidine nucleobase biosynthetic process"/>
    <property type="evidence" value="ECO:0007669"/>
    <property type="project" value="TreeGrafter"/>
</dbReference>
<evidence type="ECO:0000256" key="5">
    <source>
        <dbReference type="ARBA" id="ARBA00022975"/>
    </source>
</evidence>
<evidence type="ECO:0000256" key="3">
    <source>
        <dbReference type="ARBA" id="ARBA00022630"/>
    </source>
</evidence>
<dbReference type="InterPro" id="IPR012135">
    <property type="entry name" value="Dihydroorotate_DH_1_2"/>
</dbReference>
<comment type="cofactor">
    <cofactor evidence="1">
        <name>FMN</name>
        <dbReference type="ChEBI" id="CHEBI:58210"/>
    </cofactor>
</comment>
<evidence type="ECO:0000256" key="4">
    <source>
        <dbReference type="ARBA" id="ARBA00022643"/>
    </source>
</evidence>
<reference evidence="8 9" key="1">
    <citation type="submission" date="2019-02" db="EMBL/GenBank/DDBJ databases">
        <title>Genomic Encyclopedia of Type Strains, Phase IV (KMG-IV): sequencing the most valuable type-strain genomes for metagenomic binning, comparative biology and taxonomic classification.</title>
        <authorList>
            <person name="Goeker M."/>
        </authorList>
    </citation>
    <scope>NUCLEOTIDE SEQUENCE [LARGE SCALE GENOMIC DNA]</scope>
    <source>
        <strain evidence="8 9">DSM 105135</strain>
    </source>
</reference>
<evidence type="ECO:0000313" key="9">
    <source>
        <dbReference type="Proteomes" id="UP000292423"/>
    </source>
</evidence>
<sequence length="336" mass="35798">MTDLNTTWMGLSLRSPLVVAACPLSDDLPQLEKLVAAGAGAVVMRSLFEEQIAVEQMAVHRHIDSWVDTNAEARSFLPDRNLFPVGVEPYLAQLERLRSRLGVPVLASLNGVTPGGWTDLAAQLESAGAAAIELNLYDICTDPAMSGAEVEDWQVSTVCEVVGRVSVPVSVKLSPNYTSVPAFAARLAAAGVSGVVLFNRFYQPDVLLDSLDLDTRLHLSTSAELPSRLHALALLHGRVPLALAATGGIHTGRDAAKAILCGADVVQLASALLEGGPAALSSILAELLGWLNGNGYASVNEARGIMSLENAPDPTTWERLNYMRMLQGWQSRAGRR</sequence>
<keyword evidence="6" id="KW-0560">Oxidoreductase</keyword>
<proteinExistence type="predicted"/>
<dbReference type="NCBIfam" id="NF005741">
    <property type="entry name" value="PRK07565.1"/>
    <property type="match status" value="1"/>
</dbReference>
<dbReference type="AlphaFoldDB" id="A0A4V2G5Z8"/>
<comment type="pathway">
    <text evidence="2">Pyrimidine metabolism; UMP biosynthesis via de novo pathway.</text>
</comment>
<name>A0A4V2G5Z8_9GAMM</name>
<dbReference type="GO" id="GO:0005737">
    <property type="term" value="C:cytoplasm"/>
    <property type="evidence" value="ECO:0007669"/>
    <property type="project" value="InterPro"/>
</dbReference>
<dbReference type="GO" id="GO:0044205">
    <property type="term" value="P:'de novo' UMP biosynthetic process"/>
    <property type="evidence" value="ECO:0007669"/>
    <property type="project" value="UniProtKB-UniPathway"/>
</dbReference>
<accession>A0A4V2G5Z8</accession>
<gene>
    <name evidence="8" type="ORF">EV700_1147</name>
</gene>